<dbReference type="RefSeq" id="WP_253865849.1">
    <property type="nucleotide sequence ID" value="NZ_BAAALN010000016.1"/>
</dbReference>
<protein>
    <recommendedName>
        <fullName evidence="3">Integrase-like protein</fullName>
    </recommendedName>
</protein>
<dbReference type="EMBL" id="BAAALN010000016">
    <property type="protein sequence ID" value="GAA1249218.1"/>
    <property type="molecule type" value="Genomic_DNA"/>
</dbReference>
<evidence type="ECO:0000313" key="2">
    <source>
        <dbReference type="Proteomes" id="UP001500653"/>
    </source>
</evidence>
<comment type="caution">
    <text evidence="1">The sequence shown here is derived from an EMBL/GenBank/DDBJ whole genome shotgun (WGS) entry which is preliminary data.</text>
</comment>
<name>A0ABN1WG66_9PSEU</name>
<reference evidence="1 2" key="1">
    <citation type="journal article" date="2019" name="Int. J. Syst. Evol. Microbiol.">
        <title>The Global Catalogue of Microorganisms (GCM) 10K type strain sequencing project: providing services to taxonomists for standard genome sequencing and annotation.</title>
        <authorList>
            <consortium name="The Broad Institute Genomics Platform"/>
            <consortium name="The Broad Institute Genome Sequencing Center for Infectious Disease"/>
            <person name="Wu L."/>
            <person name="Ma J."/>
        </authorList>
    </citation>
    <scope>NUCLEOTIDE SEQUENCE [LARGE SCALE GENOMIC DNA]</scope>
    <source>
        <strain evidence="1 2">JCM 13023</strain>
    </source>
</reference>
<accession>A0ABN1WG66</accession>
<organism evidence="1 2">
    <name type="scientific">Prauserella halophila</name>
    <dbReference type="NCBI Taxonomy" id="185641"/>
    <lineage>
        <taxon>Bacteria</taxon>
        <taxon>Bacillati</taxon>
        <taxon>Actinomycetota</taxon>
        <taxon>Actinomycetes</taxon>
        <taxon>Pseudonocardiales</taxon>
        <taxon>Pseudonocardiaceae</taxon>
        <taxon>Prauserella</taxon>
    </lineage>
</organism>
<proteinExistence type="predicted"/>
<gene>
    <name evidence="1" type="ORF">GCM10009676_39620</name>
</gene>
<dbReference type="Proteomes" id="UP001500653">
    <property type="component" value="Unassembled WGS sequence"/>
</dbReference>
<keyword evidence="2" id="KW-1185">Reference proteome</keyword>
<evidence type="ECO:0008006" key="3">
    <source>
        <dbReference type="Google" id="ProtNLM"/>
    </source>
</evidence>
<evidence type="ECO:0000313" key="1">
    <source>
        <dbReference type="EMBL" id="GAA1249218.1"/>
    </source>
</evidence>
<sequence>MARTRSGGRQHGRIERRGDSVRVVVFAGTDPVTGRRTQLREKINGTDDAAWRKAENTLTQLRAKVLKQRSTASTVRFGYAVDEWLRTVDIEQSTRDSYVG</sequence>